<dbReference type="PIRSF" id="PIRSF028680">
    <property type="entry name" value="UCP028680"/>
    <property type="match status" value="1"/>
</dbReference>
<sequence length="150" mass="16622">MKILFSLIMLTFSSYVVASPLPPLSNATSSPHRLFVTSEQGSNQFDSWKVDTGYSYSLFDNIDLYVGTRINNADSDGNGLLSGVSYQLTNRVSVKSSLHSYSEVVNDTKSGALSAEVSSRMKLTENIDLHATLDYQEWQQGIELGFGFRF</sequence>
<comment type="caution">
    <text evidence="2">The sequence shown here is derived from an EMBL/GenBank/DDBJ whole genome shotgun (WGS) entry which is preliminary data.</text>
</comment>
<evidence type="ECO:0000313" key="3">
    <source>
        <dbReference type="Proteomes" id="UP000093173"/>
    </source>
</evidence>
<dbReference type="RefSeq" id="WP_017035420.1">
    <property type="nucleotide sequence ID" value="NZ_JBNGCH010000080.1"/>
</dbReference>
<feature type="signal peptide" evidence="1">
    <location>
        <begin position="1"/>
        <end position="18"/>
    </location>
</feature>
<feature type="chain" id="PRO_5008634861" evidence="1">
    <location>
        <begin position="19"/>
        <end position="150"/>
    </location>
</feature>
<dbReference type="InterPro" id="IPR016895">
    <property type="entry name" value="UCP028680"/>
</dbReference>
<proteinExistence type="predicted"/>
<reference evidence="3" key="1">
    <citation type="submission" date="2016-06" db="EMBL/GenBank/DDBJ databases">
        <authorList>
            <person name="Hehemann J.-H."/>
            <person name="Arevalo P."/>
            <person name="Datta M.S."/>
            <person name="Polz M.F."/>
        </authorList>
    </citation>
    <scope>NUCLEOTIDE SEQUENCE [LARGE SCALE GENOMIC DNA]</scope>
    <source>
        <strain evidence="3">9CSC122</strain>
    </source>
</reference>
<dbReference type="AlphaFoldDB" id="A0A1B9R2U3"/>
<organism evidence="2 3">
    <name type="scientific">Vibrio genomosp. F10</name>
    <dbReference type="NCBI Taxonomy" id="723171"/>
    <lineage>
        <taxon>Bacteria</taxon>
        <taxon>Pseudomonadati</taxon>
        <taxon>Pseudomonadota</taxon>
        <taxon>Gammaproteobacteria</taxon>
        <taxon>Vibrionales</taxon>
        <taxon>Vibrionaceae</taxon>
        <taxon>Vibrio</taxon>
    </lineage>
</organism>
<accession>A0A1B9R2U3</accession>
<gene>
    <name evidence="2" type="ORF">A6E14_17180</name>
</gene>
<keyword evidence="1" id="KW-0732">Signal</keyword>
<dbReference type="EMBL" id="MAJZ01000080">
    <property type="protein sequence ID" value="OCH78613.1"/>
    <property type="molecule type" value="Genomic_DNA"/>
</dbReference>
<protein>
    <submittedName>
        <fullName evidence="2">Uncharacterized protein</fullName>
    </submittedName>
</protein>
<dbReference type="Proteomes" id="UP000093173">
    <property type="component" value="Unassembled WGS sequence"/>
</dbReference>
<keyword evidence="3" id="KW-1185">Reference proteome</keyword>
<name>A0A1B9R2U3_9VIBR</name>
<evidence type="ECO:0000256" key="1">
    <source>
        <dbReference type="SAM" id="SignalP"/>
    </source>
</evidence>
<evidence type="ECO:0000313" key="2">
    <source>
        <dbReference type="EMBL" id="OCH78613.1"/>
    </source>
</evidence>